<dbReference type="Pfam" id="PF03080">
    <property type="entry name" value="Neprosin"/>
    <property type="match status" value="1"/>
</dbReference>
<dbReference type="Proteomes" id="UP000008694">
    <property type="component" value="Unassembled WGS sequence"/>
</dbReference>
<organism evidence="5">
    <name type="scientific">Arabidopsis lyrata subsp. lyrata</name>
    <name type="common">Lyre-leaved rock-cress</name>
    <dbReference type="NCBI Taxonomy" id="81972"/>
    <lineage>
        <taxon>Eukaryota</taxon>
        <taxon>Viridiplantae</taxon>
        <taxon>Streptophyta</taxon>
        <taxon>Embryophyta</taxon>
        <taxon>Tracheophyta</taxon>
        <taxon>Spermatophyta</taxon>
        <taxon>Magnoliopsida</taxon>
        <taxon>eudicotyledons</taxon>
        <taxon>Gunneridae</taxon>
        <taxon>Pentapetalae</taxon>
        <taxon>rosids</taxon>
        <taxon>malvids</taxon>
        <taxon>Brassicales</taxon>
        <taxon>Brassicaceae</taxon>
        <taxon>Camelineae</taxon>
        <taxon>Arabidopsis</taxon>
    </lineage>
</organism>
<evidence type="ECO:0000313" key="5">
    <source>
        <dbReference type="Proteomes" id="UP000008694"/>
    </source>
</evidence>
<evidence type="ECO:0000313" key="4">
    <source>
        <dbReference type="EMBL" id="EFH49310.1"/>
    </source>
</evidence>
<dbReference type="EMBL" id="GL348718">
    <property type="protein sequence ID" value="EFH49310.1"/>
    <property type="molecule type" value="Genomic_DNA"/>
</dbReference>
<keyword evidence="2" id="KW-0732">Signal</keyword>
<keyword evidence="5" id="KW-1185">Reference proteome</keyword>
<reference evidence="5" key="1">
    <citation type="journal article" date="2011" name="Nat. Genet.">
        <title>The Arabidopsis lyrata genome sequence and the basis of rapid genome size change.</title>
        <authorList>
            <person name="Hu T.T."/>
            <person name="Pattyn P."/>
            <person name="Bakker E.G."/>
            <person name="Cao J."/>
            <person name="Cheng J.-F."/>
            <person name="Clark R.M."/>
            <person name="Fahlgren N."/>
            <person name="Fawcett J.A."/>
            <person name="Grimwood J."/>
            <person name="Gundlach H."/>
            <person name="Haberer G."/>
            <person name="Hollister J.D."/>
            <person name="Ossowski S."/>
            <person name="Ottilar R.P."/>
            <person name="Salamov A.A."/>
            <person name="Schneeberger K."/>
            <person name="Spannagl M."/>
            <person name="Wang X."/>
            <person name="Yang L."/>
            <person name="Nasrallah M.E."/>
            <person name="Bergelson J."/>
            <person name="Carrington J.C."/>
            <person name="Gaut B.S."/>
            <person name="Schmutz J."/>
            <person name="Mayer K.F.X."/>
            <person name="Van de Peer Y."/>
            <person name="Grigoriev I.V."/>
            <person name="Nordborg M."/>
            <person name="Weigel D."/>
            <person name="Guo Y.-L."/>
        </authorList>
    </citation>
    <scope>NUCLEOTIDE SEQUENCE [LARGE SCALE GENOMIC DNA]</scope>
    <source>
        <strain evidence="5">cv. MN47</strain>
    </source>
</reference>
<feature type="chain" id="PRO_5003103691" description="Neprosin PEP catalytic domain-containing protein" evidence="2">
    <location>
        <begin position="20"/>
        <end position="363"/>
    </location>
</feature>
<evidence type="ECO:0000256" key="1">
    <source>
        <dbReference type="SAM" id="MobiDB-lite"/>
    </source>
</evidence>
<dbReference type="InterPro" id="IPR004314">
    <property type="entry name" value="Neprosin"/>
</dbReference>
<name>D7M7S9_ARALL</name>
<sequence length="363" mass="40824">MDFILKLFALLVSFSFVQSRETTKSWKSIKLNEKMIYDCVDIYKQPSLNHPLLKNHKIQMEPSFLIPKSKNQVERKIFKTIIDCPNGTVPILRHTKEYVANAQYFGEKHFNPFTMQSHGIHFAGVRLKGNGQSPFYGTASYISVHDLNVSRDQVSYAHVYAGSRVNNIDNFIETGWMINPSLFGDGRVWGYGYFKGANGTGCYNTVCPGFVQVSKRDLISGPLPEAPEGKRNIGSNFQQDKKTGNWWVSDIKNVGKDIHIGYWPKELFDVISDGVNIVGVGGVVKTSPSGNSPPMGNGHRPEKDKDDMASARVRDLLVIDSSYKFKRSKRSKLEYLLDNDKCYGLRKGKEHLFLFGGEGGDSC</sequence>
<proteinExistence type="predicted"/>
<evidence type="ECO:0000259" key="3">
    <source>
        <dbReference type="PROSITE" id="PS52045"/>
    </source>
</evidence>
<dbReference type="OrthoDB" id="1024721at2759"/>
<dbReference type="Gramene" id="scaffold_600162.1">
    <property type="protein sequence ID" value="scaffold_600162.1"/>
    <property type="gene ID" value="scaffold_600162.1"/>
</dbReference>
<feature type="region of interest" description="Disordered" evidence="1">
    <location>
        <begin position="286"/>
        <end position="307"/>
    </location>
</feature>
<dbReference type="KEGG" id="aly:9307042"/>
<dbReference type="PANTHER" id="PTHR31589">
    <property type="entry name" value="PROTEIN, PUTATIVE (DUF239)-RELATED-RELATED"/>
    <property type="match status" value="1"/>
</dbReference>
<protein>
    <recommendedName>
        <fullName evidence="3">Neprosin PEP catalytic domain-containing protein</fullName>
    </recommendedName>
</protein>
<dbReference type="InterPro" id="IPR025521">
    <property type="entry name" value="Neprosin_propep"/>
</dbReference>
<accession>D7M7S9</accession>
<feature type="domain" description="Neprosin PEP catalytic" evidence="3">
    <location>
        <begin position="115"/>
        <end position="363"/>
    </location>
</feature>
<dbReference type="PROSITE" id="PS52045">
    <property type="entry name" value="NEPROSIN_PEP_CD"/>
    <property type="match status" value="1"/>
</dbReference>
<dbReference type="AlphaFoldDB" id="D7M7S9"/>
<dbReference type="PANTHER" id="PTHR31589:SF233">
    <property type="entry name" value="PROTEIN, PUTATIVE (DUF239)-RELATED"/>
    <property type="match status" value="1"/>
</dbReference>
<dbReference type="HOGENOM" id="CLU_030538_1_0_1"/>
<feature type="signal peptide" evidence="2">
    <location>
        <begin position="1"/>
        <end position="19"/>
    </location>
</feature>
<dbReference type="InterPro" id="IPR053168">
    <property type="entry name" value="Glutamic_endopeptidase"/>
</dbReference>
<dbReference type="STRING" id="81972.D7M7S9"/>
<evidence type="ECO:0000256" key="2">
    <source>
        <dbReference type="SAM" id="SignalP"/>
    </source>
</evidence>
<gene>
    <name evidence="4" type="ORF">ARALYDRAFT_908105</name>
</gene>
<dbReference type="Pfam" id="PF14365">
    <property type="entry name" value="Neprosin_AP"/>
    <property type="match status" value="1"/>
</dbReference>